<dbReference type="AGR" id="RGD:1562630"/>
<evidence type="ECO:0000259" key="9">
    <source>
        <dbReference type="Pfam" id="PF15371"/>
    </source>
</evidence>
<keyword evidence="11" id="KW-1185">Reference proteome</keyword>
<protein>
    <submittedName>
        <fullName evidence="10">Spermatogenesis associated 31 subfamily D, member 1C</fullName>
    </submittedName>
</protein>
<dbReference type="Bgee" id="ENSRNOG00000040116">
    <property type="expression patterns" value="Expressed in testis"/>
</dbReference>
<name>D3ZP48_RAT</name>
<dbReference type="RGD" id="1562630">
    <property type="gene designation" value="Spata31d1c"/>
</dbReference>
<evidence type="ECO:0000256" key="5">
    <source>
        <dbReference type="ARBA" id="ARBA00035009"/>
    </source>
</evidence>
<dbReference type="HOGENOM" id="CLU_007854_1_0_1"/>
<evidence type="ECO:0000256" key="2">
    <source>
        <dbReference type="ARBA" id="ARBA00022692"/>
    </source>
</evidence>
<evidence type="ECO:0000313" key="10">
    <source>
        <dbReference type="Ensembl" id="ENSRNOP00000058412.5"/>
    </source>
</evidence>
<dbReference type="InterPro" id="IPR027970">
    <property type="entry name" value="SPATA31-like"/>
</dbReference>
<dbReference type="Pfam" id="PF14650">
    <property type="entry name" value="FAM75"/>
    <property type="match status" value="1"/>
</dbReference>
<evidence type="ECO:0000313" key="11">
    <source>
        <dbReference type="Proteomes" id="UP000002494"/>
    </source>
</evidence>
<dbReference type="GeneTree" id="ENSGT00950000183043"/>
<proteinExistence type="inferred from homology"/>
<reference evidence="10" key="3">
    <citation type="submission" date="2025-09" db="UniProtKB">
        <authorList>
            <consortium name="Ensembl"/>
        </authorList>
    </citation>
    <scope>IDENTIFICATION</scope>
    <source>
        <strain evidence="10">Brown Norway</strain>
    </source>
</reference>
<feature type="region of interest" description="Disordered" evidence="6">
    <location>
        <begin position="652"/>
        <end position="674"/>
    </location>
</feature>
<dbReference type="InterPro" id="IPR039509">
    <property type="entry name" value="SPATA31"/>
</dbReference>
<dbReference type="eggNOG" id="ENOG502SH7F">
    <property type="taxonomic scope" value="Eukaryota"/>
</dbReference>
<dbReference type="PANTHER" id="PTHR21859:SF12">
    <property type="entry name" value="SPERMATOGENESIS-ASSOCIATED PROTEIN 31D1"/>
    <property type="match status" value="1"/>
</dbReference>
<gene>
    <name evidence="10 12" type="primary">Spata31d1c</name>
</gene>
<sequence length="674" mass="75385">MENILSFLNRYIEPWLGFGSTFLNTGSNYIFLSGVGSILLYLWYLILKPFFPPPWKSQDIKKWQGTANKGRRSLKGCRTSQKKIQEQRKLLSVVQSPIGELYDSSRFRQLLCPDPFCDVCNGATAKINRLLFQATPQDGTASMSSMDSTVSVTETLSLPLPENTVGDLISDPTYEPSLQSSSIIPPHQSVHLEDTLSASPLDDCLLPESPVNAECPLDHDSLHPLASFSLPQQHATQETELLLQPATVLSLVGSPWELFNDVPINEGICSSDHAVSEFIQQQTDTGNSSQLEPAHSDNQELLDLHSPESYLWGNTTTYLTLSGNLNFSSLGTMALFETQDGGMTDSLKTWGKTSEFDHQNLAVSHPLGSSKERHHMPQKLPYSKTSEDQLEDKHTQFFCGLPSLHSESMKSIATVLTDSSLTSGCCNRLLDSPVLTHHTTLPLPKSQLTNFSQSLSQSQYQPIPQANPQAQLQSPIPVLSPSLSQHKICGVYFHSPQDEAQPLDPSAIHCLEYNILKKEQERVWGLPTVVKNSQQEFCPPPPKPSLVTQPSKIHVPRSISLENCLITIELRKKFEHHLRKRLILQCWGLPKRIRESLSWMNPQGELPELCPSKSNYGLSWISFFKQHGRKDLHNIVDLHNIEPTWKLPSKAVREETVESKGTQPRNCSKTADME</sequence>
<evidence type="ECO:0000256" key="3">
    <source>
        <dbReference type="ARBA" id="ARBA00022989"/>
    </source>
</evidence>
<dbReference type="STRING" id="10116.ENSRNOP00000058412"/>
<evidence type="ECO:0000313" key="12">
    <source>
        <dbReference type="RGD" id="1562630"/>
    </source>
</evidence>
<feature type="compositionally biased region" description="Polar residues" evidence="6">
    <location>
        <begin position="659"/>
        <end position="674"/>
    </location>
</feature>
<feature type="domain" description="SPATA31-like" evidence="9">
    <location>
        <begin position="69"/>
        <end position="150"/>
    </location>
</feature>
<dbReference type="Pfam" id="PF15371">
    <property type="entry name" value="DUF4599"/>
    <property type="match status" value="1"/>
</dbReference>
<evidence type="ECO:0000256" key="1">
    <source>
        <dbReference type="ARBA" id="ARBA00004167"/>
    </source>
</evidence>
<dbReference type="OMA" id="HCLEYNI"/>
<comment type="subcellular location">
    <subcellularLocation>
        <location evidence="1">Membrane</location>
        <topology evidence="1">Single-pass membrane protein</topology>
    </subcellularLocation>
</comment>
<accession>D3ZP48</accession>
<evidence type="ECO:0000256" key="4">
    <source>
        <dbReference type="ARBA" id="ARBA00023136"/>
    </source>
</evidence>
<dbReference type="PaxDb" id="10116-ENSRNOP00000058412"/>
<dbReference type="PANTHER" id="PTHR21859">
    <property type="entry name" value="ACROSOME-SPECIFIC PROTEIN"/>
    <property type="match status" value="1"/>
</dbReference>
<feature type="domain" description="SPATA31" evidence="8">
    <location>
        <begin position="378"/>
        <end position="659"/>
    </location>
</feature>
<dbReference type="AlphaFoldDB" id="D3ZP48"/>
<evidence type="ECO:0000256" key="6">
    <source>
        <dbReference type="SAM" id="MobiDB-lite"/>
    </source>
</evidence>
<reference evidence="10" key="2">
    <citation type="submission" date="2025-08" db="UniProtKB">
        <authorList>
            <consortium name="Ensembl"/>
        </authorList>
    </citation>
    <scope>IDENTIFICATION</scope>
    <source>
        <strain evidence="10">Brown Norway</strain>
    </source>
</reference>
<dbReference type="InParanoid" id="D3ZP48"/>
<keyword evidence="3 7" id="KW-1133">Transmembrane helix</keyword>
<dbReference type="Ensembl" id="ENSRNOT00000061701.5">
    <property type="protein sequence ID" value="ENSRNOP00000058412.5"/>
    <property type="gene ID" value="ENSRNOG00000040116.5"/>
</dbReference>
<dbReference type="OrthoDB" id="9633439at2759"/>
<keyword evidence="4 7" id="KW-0472">Membrane</keyword>
<organism evidence="10 11">
    <name type="scientific">Rattus norvegicus</name>
    <name type="common">Rat</name>
    <dbReference type="NCBI Taxonomy" id="10116"/>
    <lineage>
        <taxon>Eukaryota</taxon>
        <taxon>Metazoa</taxon>
        <taxon>Chordata</taxon>
        <taxon>Craniata</taxon>
        <taxon>Vertebrata</taxon>
        <taxon>Euteleostomi</taxon>
        <taxon>Mammalia</taxon>
        <taxon>Eutheria</taxon>
        <taxon>Euarchontoglires</taxon>
        <taxon>Glires</taxon>
        <taxon>Rodentia</taxon>
        <taxon>Myomorpha</taxon>
        <taxon>Muroidea</taxon>
        <taxon>Muridae</taxon>
        <taxon>Murinae</taxon>
        <taxon>Rattus</taxon>
    </lineage>
</organism>
<keyword evidence="2 7" id="KW-0812">Transmembrane</keyword>
<evidence type="ECO:0000256" key="7">
    <source>
        <dbReference type="SAM" id="Phobius"/>
    </source>
</evidence>
<dbReference type="Proteomes" id="UP000002494">
    <property type="component" value="Chromosome 17"/>
</dbReference>
<dbReference type="VEuPathDB" id="HostDB:ENSRNOG00000040116"/>
<reference evidence="10" key="1">
    <citation type="submission" date="2024-01" db="EMBL/GenBank/DDBJ databases">
        <title>GRCr8: a new rat reference genome assembly contstructed from accurate long reads and long range scaffolding.</title>
        <authorList>
            <person name="Doris P.A."/>
            <person name="Kalbfleisch T."/>
            <person name="Li K."/>
            <person name="Howe K."/>
            <person name="Wood J."/>
        </authorList>
    </citation>
    <scope>NUCLEOTIDE SEQUENCE [LARGE SCALE GENOMIC DNA]</scope>
    <source>
        <strain evidence="10">Brown Norway</strain>
    </source>
</reference>
<dbReference type="RefSeq" id="NP_001389128.1">
    <property type="nucleotide sequence ID" value="NM_001402199.1"/>
</dbReference>
<dbReference type="GO" id="GO:0016020">
    <property type="term" value="C:membrane"/>
    <property type="evidence" value="ECO:0007669"/>
    <property type="project" value="UniProtKB-SubCell"/>
</dbReference>
<dbReference type="GeneID" id="502109"/>
<feature type="transmembrane region" description="Helical" evidence="7">
    <location>
        <begin position="29"/>
        <end position="47"/>
    </location>
</feature>
<evidence type="ECO:0000259" key="8">
    <source>
        <dbReference type="Pfam" id="PF14650"/>
    </source>
</evidence>
<comment type="similarity">
    <text evidence="5">Belongs to the SPATA31 family.</text>
</comment>